<dbReference type="EMBL" id="QGKV02000649">
    <property type="protein sequence ID" value="KAF3580075.1"/>
    <property type="molecule type" value="Genomic_DNA"/>
</dbReference>
<feature type="region of interest" description="Disordered" evidence="1">
    <location>
        <begin position="42"/>
        <end position="61"/>
    </location>
</feature>
<name>A0ABQ7DRU3_BRACR</name>
<comment type="caution">
    <text evidence="2">The sequence shown here is derived from an EMBL/GenBank/DDBJ whole genome shotgun (WGS) entry which is preliminary data.</text>
</comment>
<protein>
    <submittedName>
        <fullName evidence="2">Uncharacterized protein</fullName>
    </submittedName>
</protein>
<gene>
    <name evidence="2" type="ORF">DY000_02033343</name>
</gene>
<organism evidence="2 3">
    <name type="scientific">Brassica cretica</name>
    <name type="common">Mustard</name>
    <dbReference type="NCBI Taxonomy" id="69181"/>
    <lineage>
        <taxon>Eukaryota</taxon>
        <taxon>Viridiplantae</taxon>
        <taxon>Streptophyta</taxon>
        <taxon>Embryophyta</taxon>
        <taxon>Tracheophyta</taxon>
        <taxon>Spermatophyta</taxon>
        <taxon>Magnoliopsida</taxon>
        <taxon>eudicotyledons</taxon>
        <taxon>Gunneridae</taxon>
        <taxon>Pentapetalae</taxon>
        <taxon>rosids</taxon>
        <taxon>malvids</taxon>
        <taxon>Brassicales</taxon>
        <taxon>Brassicaceae</taxon>
        <taxon>Brassiceae</taxon>
        <taxon>Brassica</taxon>
    </lineage>
</organism>
<sequence length="61" mass="6941">MNDLNEKVDSLGNRVTPLEGEVKFLRMRHSVARVSQDVHDFEKEREGVEIERSDKDGGTAL</sequence>
<reference evidence="2 3" key="1">
    <citation type="journal article" date="2020" name="BMC Genomics">
        <title>Intraspecific diversification of the crop wild relative Brassica cretica Lam. using demographic model selection.</title>
        <authorList>
            <person name="Kioukis A."/>
            <person name="Michalopoulou V.A."/>
            <person name="Briers L."/>
            <person name="Pirintsos S."/>
            <person name="Studholme D.J."/>
            <person name="Pavlidis P."/>
            <person name="Sarris P.F."/>
        </authorList>
    </citation>
    <scope>NUCLEOTIDE SEQUENCE [LARGE SCALE GENOMIC DNA]</scope>
    <source>
        <strain evidence="3">cv. PFS-1207/04</strain>
    </source>
</reference>
<accession>A0ABQ7DRU3</accession>
<dbReference type="Proteomes" id="UP000266723">
    <property type="component" value="Unassembled WGS sequence"/>
</dbReference>
<evidence type="ECO:0000313" key="2">
    <source>
        <dbReference type="EMBL" id="KAF3580075.1"/>
    </source>
</evidence>
<evidence type="ECO:0000256" key="1">
    <source>
        <dbReference type="SAM" id="MobiDB-lite"/>
    </source>
</evidence>
<keyword evidence="3" id="KW-1185">Reference proteome</keyword>
<proteinExistence type="predicted"/>
<evidence type="ECO:0000313" key="3">
    <source>
        <dbReference type="Proteomes" id="UP000266723"/>
    </source>
</evidence>